<dbReference type="Gene3D" id="2.40.30.10">
    <property type="entry name" value="Translation factors"/>
    <property type="match status" value="1"/>
</dbReference>
<feature type="compositionally biased region" description="Pro residues" evidence="1">
    <location>
        <begin position="35"/>
        <end position="44"/>
    </location>
</feature>
<feature type="region of interest" description="Disordered" evidence="1">
    <location>
        <begin position="1"/>
        <end position="104"/>
    </location>
</feature>
<sequence length="247" mass="26714">MARIRHLQDRQKGRGKPVHHELLPRADGQDSAPAPALPRGPVPYRPGMGRGAPTLPGPSLHRHYTLSDAPNTAHYRITVKREREDGDASSDPSPGMVSNTLHSLPAGSDLQVSFPAGTFTIPEPLPKQVIFLSDSVGITPNLAMLNSLVDLAKPPKITWIQGARNKVEHVFARHVREIGEKSGEKFKEVVFYSKPGPDTGRGSTEALYYICGPPAFMSGMVQSLVELGVANENIRSEAFGAGEIEMA</sequence>
<protein>
    <recommendedName>
        <fullName evidence="2">FAD-binding FR-type domain-containing protein</fullName>
    </recommendedName>
</protein>
<dbReference type="InterPro" id="IPR050415">
    <property type="entry name" value="MRET"/>
</dbReference>
<feature type="compositionally biased region" description="Polar residues" evidence="1">
    <location>
        <begin position="90"/>
        <end position="102"/>
    </location>
</feature>
<name>A0A427XPD6_9TREE</name>
<proteinExistence type="predicted"/>
<keyword evidence="4" id="KW-1185">Reference proteome</keyword>
<dbReference type="PANTHER" id="PTHR47354:SF5">
    <property type="entry name" value="PROTEIN RFBI"/>
    <property type="match status" value="1"/>
</dbReference>
<dbReference type="SUPFAM" id="SSF52343">
    <property type="entry name" value="Ferredoxin reductase-like, C-terminal NADP-linked domain"/>
    <property type="match status" value="1"/>
</dbReference>
<feature type="domain" description="FAD-binding FR-type" evidence="2">
    <location>
        <begin position="1"/>
        <end position="122"/>
    </location>
</feature>
<dbReference type="PROSITE" id="PS51384">
    <property type="entry name" value="FAD_FR"/>
    <property type="match status" value="1"/>
</dbReference>
<comment type="caution">
    <text evidence="3">The sequence shown here is derived from an EMBL/GenBank/DDBJ whole genome shotgun (WGS) entry which is preliminary data.</text>
</comment>
<reference evidence="3 4" key="1">
    <citation type="submission" date="2018-11" db="EMBL/GenBank/DDBJ databases">
        <title>Genome sequence of Saitozyma podzolica DSM 27192.</title>
        <authorList>
            <person name="Aliyu H."/>
            <person name="Gorte O."/>
            <person name="Ochsenreither K."/>
        </authorList>
    </citation>
    <scope>NUCLEOTIDE SEQUENCE [LARGE SCALE GENOMIC DNA]</scope>
    <source>
        <strain evidence="3 4">DSM 27192</strain>
    </source>
</reference>
<accession>A0A427XPD6</accession>
<dbReference type="EMBL" id="RSCD01000034">
    <property type="protein sequence ID" value="RSH80694.1"/>
    <property type="molecule type" value="Genomic_DNA"/>
</dbReference>
<dbReference type="InterPro" id="IPR017938">
    <property type="entry name" value="Riboflavin_synthase-like_b-brl"/>
</dbReference>
<dbReference type="Gene3D" id="3.40.50.80">
    <property type="entry name" value="Nucleotide-binding domain of ferredoxin-NADP reductase (FNR) module"/>
    <property type="match status" value="1"/>
</dbReference>
<dbReference type="InterPro" id="IPR039261">
    <property type="entry name" value="FNR_nucleotide-bd"/>
</dbReference>
<evidence type="ECO:0000256" key="1">
    <source>
        <dbReference type="SAM" id="MobiDB-lite"/>
    </source>
</evidence>
<dbReference type="AlphaFoldDB" id="A0A427XPD6"/>
<dbReference type="Proteomes" id="UP000279259">
    <property type="component" value="Unassembled WGS sequence"/>
</dbReference>
<evidence type="ECO:0000313" key="4">
    <source>
        <dbReference type="Proteomes" id="UP000279259"/>
    </source>
</evidence>
<dbReference type="PANTHER" id="PTHR47354">
    <property type="entry name" value="NADH OXIDOREDUCTASE HCR"/>
    <property type="match status" value="1"/>
</dbReference>
<dbReference type="OrthoDB" id="436496at2759"/>
<dbReference type="GO" id="GO:0016491">
    <property type="term" value="F:oxidoreductase activity"/>
    <property type="evidence" value="ECO:0007669"/>
    <property type="project" value="InterPro"/>
</dbReference>
<dbReference type="InterPro" id="IPR017927">
    <property type="entry name" value="FAD-bd_FR_type"/>
</dbReference>
<dbReference type="SUPFAM" id="SSF63380">
    <property type="entry name" value="Riboflavin synthase domain-like"/>
    <property type="match status" value="1"/>
</dbReference>
<evidence type="ECO:0000313" key="3">
    <source>
        <dbReference type="EMBL" id="RSH80694.1"/>
    </source>
</evidence>
<organism evidence="3 4">
    <name type="scientific">Saitozyma podzolica</name>
    <dbReference type="NCBI Taxonomy" id="1890683"/>
    <lineage>
        <taxon>Eukaryota</taxon>
        <taxon>Fungi</taxon>
        <taxon>Dikarya</taxon>
        <taxon>Basidiomycota</taxon>
        <taxon>Agaricomycotina</taxon>
        <taxon>Tremellomycetes</taxon>
        <taxon>Tremellales</taxon>
        <taxon>Trimorphomycetaceae</taxon>
        <taxon>Saitozyma</taxon>
    </lineage>
</organism>
<feature type="compositionally biased region" description="Basic and acidic residues" evidence="1">
    <location>
        <begin position="1"/>
        <end position="28"/>
    </location>
</feature>
<gene>
    <name evidence="3" type="ORF">EHS25_007172</name>
</gene>
<dbReference type="STRING" id="1890683.A0A427XPD6"/>
<evidence type="ECO:0000259" key="2">
    <source>
        <dbReference type="PROSITE" id="PS51384"/>
    </source>
</evidence>